<sequence length="192" mass="21598">MILINLLPHREARQHAHRRRFRWLCATSTGIAVLLVGATAMWLSLAITVQERRNAYLQQAITKLDQDIGRIDLLKRQRSELLARKTRLDSLLRRRSDAIRLMDQLARLTPDGVYLRELKQDGEHIALSGYAISGARVPGFLRALGESDAFDMPQLVEVKTVTVNELRVSEFAVAIVLKQTGKPPATPSGDPR</sequence>
<keyword evidence="1" id="KW-0812">Transmembrane</keyword>
<keyword evidence="3" id="KW-1185">Reference proteome</keyword>
<feature type="transmembrane region" description="Helical" evidence="1">
    <location>
        <begin position="21"/>
        <end position="45"/>
    </location>
</feature>
<keyword evidence="1" id="KW-1133">Transmembrane helix</keyword>
<dbReference type="Pfam" id="PF05137">
    <property type="entry name" value="PilN"/>
    <property type="match status" value="1"/>
</dbReference>
<accession>A0ABT7XML4</accession>
<gene>
    <name evidence="2" type="ORF">QU481_07895</name>
</gene>
<dbReference type="PANTHER" id="PTHR40278">
    <property type="entry name" value="DNA UTILIZATION PROTEIN HOFN"/>
    <property type="match status" value="1"/>
</dbReference>
<organism evidence="2 3">
    <name type="scientific">Crenobacter oryzisoli</name>
    <dbReference type="NCBI Taxonomy" id="3056844"/>
    <lineage>
        <taxon>Bacteria</taxon>
        <taxon>Pseudomonadati</taxon>
        <taxon>Pseudomonadota</taxon>
        <taxon>Betaproteobacteria</taxon>
        <taxon>Neisseriales</taxon>
        <taxon>Neisseriaceae</taxon>
        <taxon>Crenobacter</taxon>
    </lineage>
</organism>
<dbReference type="Proteomes" id="UP001168540">
    <property type="component" value="Unassembled WGS sequence"/>
</dbReference>
<evidence type="ECO:0000313" key="2">
    <source>
        <dbReference type="EMBL" id="MDN0074814.1"/>
    </source>
</evidence>
<protein>
    <submittedName>
        <fullName evidence="2">PilN domain-containing protein</fullName>
    </submittedName>
</protein>
<dbReference type="InterPro" id="IPR007813">
    <property type="entry name" value="PilN"/>
</dbReference>
<evidence type="ECO:0000256" key="1">
    <source>
        <dbReference type="SAM" id="Phobius"/>
    </source>
</evidence>
<keyword evidence="1" id="KW-0472">Membrane</keyword>
<comment type="caution">
    <text evidence="2">The sequence shown here is derived from an EMBL/GenBank/DDBJ whole genome shotgun (WGS) entry which is preliminary data.</text>
</comment>
<dbReference type="EMBL" id="JAUEDK010000010">
    <property type="protein sequence ID" value="MDN0074814.1"/>
    <property type="molecule type" value="Genomic_DNA"/>
</dbReference>
<evidence type="ECO:0000313" key="3">
    <source>
        <dbReference type="Proteomes" id="UP001168540"/>
    </source>
</evidence>
<dbReference type="PANTHER" id="PTHR40278:SF2">
    <property type="entry name" value="TYPE IV PILUS INNER MEMBRANE COMPONENT PILN"/>
    <property type="match status" value="1"/>
</dbReference>
<dbReference type="RefSeq" id="WP_289829393.1">
    <property type="nucleotide sequence ID" value="NZ_JAUEDK010000010.1"/>
</dbReference>
<proteinExistence type="predicted"/>
<name>A0ABT7XML4_9NEIS</name>
<reference evidence="2" key="1">
    <citation type="submission" date="2023-06" db="EMBL/GenBank/DDBJ databases">
        <authorList>
            <person name="Zhang S."/>
        </authorList>
    </citation>
    <scope>NUCLEOTIDE SEQUENCE</scope>
    <source>
        <strain evidence="2">SG2303</strain>
    </source>
</reference>
<dbReference type="InterPro" id="IPR052534">
    <property type="entry name" value="Extracell_DNA_Util/SecSys_Comp"/>
</dbReference>